<protein>
    <submittedName>
        <fullName evidence="1">Oxidoreductase GMC-type</fullName>
    </submittedName>
</protein>
<gene>
    <name evidence="1" type="ORF">B1A_21545</name>
</gene>
<organism evidence="1">
    <name type="scientific">mine drainage metagenome</name>
    <dbReference type="NCBI Taxonomy" id="410659"/>
    <lineage>
        <taxon>unclassified sequences</taxon>
        <taxon>metagenomes</taxon>
        <taxon>ecological metagenomes</taxon>
    </lineage>
</organism>
<name>T0Y7F7_9ZZZZ</name>
<dbReference type="EMBL" id="AUZX01015920">
    <property type="protein sequence ID" value="EQD27797.1"/>
    <property type="molecule type" value="Genomic_DNA"/>
</dbReference>
<reference evidence="1" key="2">
    <citation type="journal article" date="2014" name="ISME J.">
        <title>Microbial stratification in low pH oxic and suboxic macroscopic growths along an acid mine drainage.</title>
        <authorList>
            <person name="Mendez-Garcia C."/>
            <person name="Mesa V."/>
            <person name="Sprenger R.R."/>
            <person name="Richter M."/>
            <person name="Diez M.S."/>
            <person name="Solano J."/>
            <person name="Bargiela R."/>
            <person name="Golyshina O.V."/>
            <person name="Manteca A."/>
            <person name="Ramos J.L."/>
            <person name="Gallego J.R."/>
            <person name="Llorente I."/>
            <person name="Martins Dos Santos V.A."/>
            <person name="Jensen O.N."/>
            <person name="Pelaez A.I."/>
            <person name="Sanchez J."/>
            <person name="Ferrer M."/>
        </authorList>
    </citation>
    <scope>NUCLEOTIDE SEQUENCE</scope>
</reference>
<reference evidence="1" key="1">
    <citation type="submission" date="2013-08" db="EMBL/GenBank/DDBJ databases">
        <authorList>
            <person name="Mendez C."/>
            <person name="Richter M."/>
            <person name="Ferrer M."/>
            <person name="Sanchez J."/>
        </authorList>
    </citation>
    <scope>NUCLEOTIDE SEQUENCE</scope>
</reference>
<comment type="caution">
    <text evidence="1">The sequence shown here is derived from an EMBL/GenBank/DDBJ whole genome shotgun (WGS) entry which is preliminary data.</text>
</comment>
<feature type="non-terminal residue" evidence="1">
    <location>
        <position position="99"/>
    </location>
</feature>
<proteinExistence type="predicted"/>
<evidence type="ECO:0000313" key="1">
    <source>
        <dbReference type="EMBL" id="EQD27797.1"/>
    </source>
</evidence>
<sequence length="99" mass="10420">MVGRNMAIHPAIGVAGRFEEPVTAWHGVLQSAYVDQLHAEHGVLLEATSTPPGMGSMMLPGFGRKLVAELDQADHLSSLGGMVADLSVGRVMGKNRATI</sequence>
<dbReference type="AlphaFoldDB" id="T0Y7F7"/>
<accession>T0Y7F7</accession>